<dbReference type="InterPro" id="IPR006660">
    <property type="entry name" value="Arsenate_reductase-like"/>
</dbReference>
<dbReference type="CDD" id="cd03033">
    <property type="entry name" value="ArsC_15kD"/>
    <property type="match status" value="1"/>
</dbReference>
<comment type="similarity">
    <text evidence="1 2">Belongs to the ArsC family.</text>
</comment>
<dbReference type="PATRIC" id="fig|1632867.3.peg.3365"/>
<sequence>MATVYFYEKPGCVSNTRQKKMLAAAGHKVIAKNLLTEAWQAEQLRAFFGKLPVTNWFNYSAPMIKLGHVQPELLSETQALALMVDTPLLIRRPLMQVGHERLAGFDQELVDTWIGLTEIKPEYDLEACPKMLAQASCGYD</sequence>
<evidence type="ECO:0000313" key="3">
    <source>
        <dbReference type="EMBL" id="KJV05191.1"/>
    </source>
</evidence>
<dbReference type="InterPro" id="IPR036249">
    <property type="entry name" value="Thioredoxin-like_sf"/>
</dbReference>
<dbReference type="InterPro" id="IPR006503">
    <property type="entry name" value="Nase-assoc"/>
</dbReference>
<dbReference type="OrthoDB" id="5432555at2"/>
<dbReference type="PROSITE" id="PS51353">
    <property type="entry name" value="ARSC"/>
    <property type="match status" value="1"/>
</dbReference>
<keyword evidence="4" id="KW-1185">Reference proteome</keyword>
<proteinExistence type="inferred from homology"/>
<evidence type="ECO:0000256" key="2">
    <source>
        <dbReference type="PROSITE-ProRule" id="PRU01282"/>
    </source>
</evidence>
<evidence type="ECO:0000313" key="4">
    <source>
        <dbReference type="Proteomes" id="UP000033684"/>
    </source>
</evidence>
<dbReference type="PANTHER" id="PTHR30041">
    <property type="entry name" value="ARSENATE REDUCTASE"/>
    <property type="match status" value="1"/>
</dbReference>
<name>A0A0F3IEL6_9GAMM</name>
<dbReference type="Proteomes" id="UP000033684">
    <property type="component" value="Unassembled WGS sequence"/>
</dbReference>
<dbReference type="SUPFAM" id="SSF52833">
    <property type="entry name" value="Thioredoxin-like"/>
    <property type="match status" value="1"/>
</dbReference>
<dbReference type="EMBL" id="LAJX01000279">
    <property type="protein sequence ID" value="KJV05191.1"/>
    <property type="molecule type" value="Genomic_DNA"/>
</dbReference>
<reference evidence="4" key="1">
    <citation type="submission" date="2015-03" db="EMBL/GenBank/DDBJ databases">
        <title>Draft genome sequence of a novel methanotroph (Sn10-6) isolated from flooded ricefield rhizosphere in India.</title>
        <authorList>
            <person name="Pandit P.S."/>
            <person name="Pore S.D."/>
            <person name="Arora P."/>
            <person name="Kapse N.G."/>
            <person name="Dhakephalkar P.K."/>
            <person name="Rahalkar M.C."/>
        </authorList>
    </citation>
    <scope>NUCLEOTIDE SEQUENCE [LARGE SCALE GENOMIC DNA]</scope>
    <source>
        <strain evidence="4">Sn10-6</strain>
    </source>
</reference>
<dbReference type="Pfam" id="PF03960">
    <property type="entry name" value="ArsC"/>
    <property type="match status" value="1"/>
</dbReference>
<accession>A0A0F3IEL6</accession>
<dbReference type="NCBIfam" id="TIGR01616">
    <property type="entry name" value="nitro_assoc"/>
    <property type="match status" value="1"/>
</dbReference>
<dbReference type="AlphaFoldDB" id="A0A0F3IEL6"/>
<comment type="caution">
    <text evidence="3">The sequence shown here is derived from an EMBL/GenBank/DDBJ whole genome shotgun (WGS) entry which is preliminary data.</text>
</comment>
<dbReference type="Gene3D" id="3.40.30.10">
    <property type="entry name" value="Glutaredoxin"/>
    <property type="match status" value="1"/>
</dbReference>
<evidence type="ECO:0000256" key="1">
    <source>
        <dbReference type="ARBA" id="ARBA00007198"/>
    </source>
</evidence>
<dbReference type="PANTHER" id="PTHR30041:SF8">
    <property type="entry name" value="PROTEIN YFFB"/>
    <property type="match status" value="1"/>
</dbReference>
<gene>
    <name evidence="3" type="ORF">VZ94_19995</name>
</gene>
<protein>
    <submittedName>
        <fullName evidence="3">Nitrogenase-associated protein</fullName>
    </submittedName>
</protein>
<reference evidence="3 4" key="2">
    <citation type="journal article" date="2016" name="Microb. Ecol.">
        <title>Genome Characteristics of a Novel Type I Methanotroph (Sn10-6) Isolated from a Flooded Indian Rice Field.</title>
        <authorList>
            <person name="Rahalkar M.C."/>
            <person name="Pandit P.S."/>
            <person name="Dhakephalkar P.K."/>
            <person name="Pore S."/>
            <person name="Arora P."/>
            <person name="Kapse N."/>
        </authorList>
    </citation>
    <scope>NUCLEOTIDE SEQUENCE [LARGE SCALE GENOMIC DNA]</scope>
    <source>
        <strain evidence="3 4">Sn10-6</strain>
    </source>
</reference>
<dbReference type="RefSeq" id="WP_045780577.1">
    <property type="nucleotide sequence ID" value="NZ_LAJX01000279.1"/>
</dbReference>
<organism evidence="3 4">
    <name type="scientific">Methylocucumis oryzae</name>
    <dbReference type="NCBI Taxonomy" id="1632867"/>
    <lineage>
        <taxon>Bacteria</taxon>
        <taxon>Pseudomonadati</taxon>
        <taxon>Pseudomonadota</taxon>
        <taxon>Gammaproteobacteria</taxon>
        <taxon>Methylococcales</taxon>
        <taxon>Methylococcaceae</taxon>
        <taxon>Methylocucumis</taxon>
    </lineage>
</organism>